<feature type="compositionally biased region" description="Basic and acidic residues" evidence="2">
    <location>
        <begin position="450"/>
        <end position="503"/>
    </location>
</feature>
<feature type="compositionally biased region" description="Basic and acidic residues" evidence="2">
    <location>
        <begin position="326"/>
        <end position="360"/>
    </location>
</feature>
<dbReference type="AlphaFoldDB" id="A0A8J6LCK7"/>
<gene>
    <name evidence="4" type="ORF">GEV33_007069</name>
</gene>
<dbReference type="SUPFAM" id="SSF56219">
    <property type="entry name" value="DNase I-like"/>
    <property type="match status" value="1"/>
</dbReference>
<proteinExistence type="predicted"/>
<reference evidence="4" key="1">
    <citation type="journal article" date="2020" name="J Insects Food Feed">
        <title>The yellow mealworm (Tenebrio molitor) genome: a resource for the emerging insects as food and feed industry.</title>
        <authorList>
            <person name="Eriksson T."/>
            <person name="Andere A."/>
            <person name="Kelstrup H."/>
            <person name="Emery V."/>
            <person name="Picard C."/>
        </authorList>
    </citation>
    <scope>NUCLEOTIDE SEQUENCE</scope>
    <source>
        <strain evidence="4">Stoneville</strain>
        <tissue evidence="4">Whole head</tissue>
    </source>
</reference>
<feature type="region of interest" description="Disordered" evidence="2">
    <location>
        <begin position="266"/>
        <end position="369"/>
    </location>
</feature>
<keyword evidence="1" id="KW-0863">Zinc-finger</keyword>
<dbReference type="SMART" id="SM00343">
    <property type="entry name" value="ZnF_C2HC"/>
    <property type="match status" value="2"/>
</dbReference>
<keyword evidence="1" id="KW-0479">Metal-binding</keyword>
<reference evidence="4" key="2">
    <citation type="submission" date="2021-08" db="EMBL/GenBank/DDBJ databases">
        <authorList>
            <person name="Eriksson T."/>
        </authorList>
    </citation>
    <scope>NUCLEOTIDE SEQUENCE</scope>
    <source>
        <strain evidence="4">Stoneville</strain>
        <tissue evidence="4">Whole head</tissue>
    </source>
</reference>
<evidence type="ECO:0000259" key="3">
    <source>
        <dbReference type="PROSITE" id="PS50158"/>
    </source>
</evidence>
<dbReference type="GO" id="GO:0008270">
    <property type="term" value="F:zinc ion binding"/>
    <property type="evidence" value="ECO:0007669"/>
    <property type="project" value="UniProtKB-KW"/>
</dbReference>
<dbReference type="InterPro" id="IPR036691">
    <property type="entry name" value="Endo/exonu/phosph_ase_sf"/>
</dbReference>
<feature type="domain" description="CCHC-type" evidence="3">
    <location>
        <begin position="707"/>
        <end position="723"/>
    </location>
</feature>
<dbReference type="EMBL" id="JABDTM020022707">
    <property type="protein sequence ID" value="KAH0815722.1"/>
    <property type="molecule type" value="Genomic_DNA"/>
</dbReference>
<evidence type="ECO:0000256" key="1">
    <source>
        <dbReference type="PROSITE-ProRule" id="PRU00047"/>
    </source>
</evidence>
<dbReference type="PANTHER" id="PTHR46060">
    <property type="entry name" value="MARINER MOS1 TRANSPOSASE-LIKE PROTEIN"/>
    <property type="match status" value="1"/>
</dbReference>
<name>A0A8J6LCK7_TENMO</name>
<dbReference type="Gene3D" id="3.60.10.10">
    <property type="entry name" value="Endonuclease/exonuclease/phosphatase"/>
    <property type="match status" value="1"/>
</dbReference>
<organism evidence="4 5">
    <name type="scientific">Tenebrio molitor</name>
    <name type="common">Yellow mealworm beetle</name>
    <dbReference type="NCBI Taxonomy" id="7067"/>
    <lineage>
        <taxon>Eukaryota</taxon>
        <taxon>Metazoa</taxon>
        <taxon>Ecdysozoa</taxon>
        <taxon>Arthropoda</taxon>
        <taxon>Hexapoda</taxon>
        <taxon>Insecta</taxon>
        <taxon>Pterygota</taxon>
        <taxon>Neoptera</taxon>
        <taxon>Endopterygota</taxon>
        <taxon>Coleoptera</taxon>
        <taxon>Polyphaga</taxon>
        <taxon>Cucujiformia</taxon>
        <taxon>Tenebrionidae</taxon>
        <taxon>Tenebrio</taxon>
    </lineage>
</organism>
<dbReference type="InterPro" id="IPR001878">
    <property type="entry name" value="Znf_CCHC"/>
</dbReference>
<dbReference type="Pfam" id="PF14529">
    <property type="entry name" value="Exo_endo_phos_2"/>
    <property type="match status" value="1"/>
</dbReference>
<dbReference type="Gene3D" id="4.10.60.10">
    <property type="entry name" value="Zinc finger, CCHC-type"/>
    <property type="match status" value="1"/>
</dbReference>
<dbReference type="Gene3D" id="3.30.420.10">
    <property type="entry name" value="Ribonuclease H-like superfamily/Ribonuclease H"/>
    <property type="match status" value="2"/>
</dbReference>
<dbReference type="GO" id="GO:0003676">
    <property type="term" value="F:nucleic acid binding"/>
    <property type="evidence" value="ECO:0007669"/>
    <property type="project" value="InterPro"/>
</dbReference>
<dbReference type="PANTHER" id="PTHR46060:SF1">
    <property type="entry name" value="MARINER MOS1 TRANSPOSASE-LIKE PROTEIN"/>
    <property type="match status" value="1"/>
</dbReference>
<dbReference type="GO" id="GO:0003824">
    <property type="term" value="F:catalytic activity"/>
    <property type="evidence" value="ECO:0007669"/>
    <property type="project" value="InterPro"/>
</dbReference>
<feature type="region of interest" description="Disordered" evidence="2">
    <location>
        <begin position="450"/>
        <end position="524"/>
    </location>
</feature>
<dbReference type="Proteomes" id="UP000719412">
    <property type="component" value="Unassembled WGS sequence"/>
</dbReference>
<keyword evidence="1" id="KW-0862">Zinc</keyword>
<keyword evidence="5" id="KW-1185">Reference proteome</keyword>
<dbReference type="InterPro" id="IPR036397">
    <property type="entry name" value="RNaseH_sf"/>
</dbReference>
<comment type="caution">
    <text evidence="4">The sequence shown here is derived from an EMBL/GenBank/DDBJ whole genome shotgun (WGS) entry which is preliminary data.</text>
</comment>
<evidence type="ECO:0000313" key="5">
    <source>
        <dbReference type="Proteomes" id="UP000719412"/>
    </source>
</evidence>
<dbReference type="PROSITE" id="PS50158">
    <property type="entry name" value="ZF_CCHC"/>
    <property type="match status" value="1"/>
</dbReference>
<dbReference type="InterPro" id="IPR052709">
    <property type="entry name" value="Transposase-MT_Hybrid"/>
</dbReference>
<feature type="compositionally biased region" description="Basic and acidic residues" evidence="2">
    <location>
        <begin position="267"/>
        <end position="277"/>
    </location>
</feature>
<accession>A0A8J6LCK7</accession>
<sequence>MGRKSTNDEPRSGRPIEVTTAEMTEKVHKIVLTDRRVKVREIAETVSISTERVRNILHEHLTMKKLCSRWVPRLLTPVQKQCRQDVSTDCLALYKSNPTESLRRFITVDETWVHHYTPETKQQSKQWTVKGEPAPKKAKTVASASKGKTITGVYYANLLEKLNEEIKRKRPHLAKKKAPCDFHLLPNLKKWLGGKRFANDNEVIDAVNDYFADLDKSTYQSGITALEHRWNKCIELNGDYVEKYHKSTQNNCVFLFRPGIIHPALENQREEEKEATSEKIAVSGEMENQMEIETTNIPENWEERGKRRSRSTSATENRKRKASLTPEKEKGGEKNQRKKEEEKNPAEKTGTETQEKEEGINSRTQTIRKVTEETNKALTEIAKAIRKEMAGKISFTKEDQKRILTASGEIKSGILELLLEVIGMQEETRQAEARATKAETETKKLRERIRQLTEEKEAQTRPRQKKTEGEKDLRGPSQKKPDQLRKELHEEAVREETQKRATETTRSTPTPAPRKKKQKKQEGEWTTVSYAQKLKEKFPARHETLVKFEGQDEAGAKRTLGGLNIHEIGGPLAQVVSRKDGSLLLVSQGEEQKKRLEETLKKKQGVKVTQVEKLNPTITLTGLGREWKPEEVVVDIWEKNEWIRMERTKEQFTAEVRVLSKRVCKDPNKQNVVLTMDAKTQEECLKRKKAVVGLTFFWMEEKFEVNRCFNCHGYGHQKKDCKQELTCYKCGGAHIKKDCKAEKKNCPNCVREGRKEVNHQATDRWCPVYQRRLEIKANLGRGREATDLLQRTAEENEADVVLIQGYMPTWVGWTKYGGGRTDKIATVRTVVIEGEGGDIALANVYAPPKGSLEGTLAVLENLLGSRRGKPTIIAGDLNGRHPAFGGEEEDVRGRQIIDLVGAAVENDRDSIPTFGKSWIDITLSRDATVESWAVREEETLSDHRSIFFSVDLGEAETTNRRKGRGS</sequence>
<protein>
    <recommendedName>
        <fullName evidence="3">CCHC-type domain-containing protein</fullName>
    </recommendedName>
</protein>
<dbReference type="InterPro" id="IPR005135">
    <property type="entry name" value="Endo/exonuclease/phosphatase"/>
</dbReference>
<evidence type="ECO:0000313" key="4">
    <source>
        <dbReference type="EMBL" id="KAH0815722.1"/>
    </source>
</evidence>
<evidence type="ECO:0000256" key="2">
    <source>
        <dbReference type="SAM" id="MobiDB-lite"/>
    </source>
</evidence>